<dbReference type="SUPFAM" id="SSF48576">
    <property type="entry name" value="Terpenoid synthases"/>
    <property type="match status" value="1"/>
</dbReference>
<dbReference type="EMBL" id="KI517537">
    <property type="protein sequence ID" value="ESQ38307.1"/>
    <property type="molecule type" value="Genomic_DNA"/>
</dbReference>
<dbReference type="InterPro" id="IPR050148">
    <property type="entry name" value="Terpene_synthase-like"/>
</dbReference>
<evidence type="ECO:0000256" key="1">
    <source>
        <dbReference type="ARBA" id="ARBA00022723"/>
    </source>
</evidence>
<protein>
    <submittedName>
        <fullName evidence="8">Uncharacterized protein</fullName>
    </submittedName>
</protein>
<evidence type="ECO:0000259" key="7">
    <source>
        <dbReference type="Pfam" id="PF03936"/>
    </source>
</evidence>
<dbReference type="GO" id="GO:0016102">
    <property type="term" value="P:diterpenoid biosynthetic process"/>
    <property type="evidence" value="ECO:0007669"/>
    <property type="project" value="InterPro"/>
</dbReference>
<keyword evidence="1" id="KW-0479">Metal-binding</keyword>
<dbReference type="AlphaFoldDB" id="V4L7I9"/>
<dbReference type="GO" id="GO:0010333">
    <property type="term" value="F:terpene synthase activity"/>
    <property type="evidence" value="ECO:0007669"/>
    <property type="project" value="InterPro"/>
</dbReference>
<evidence type="ECO:0000313" key="8">
    <source>
        <dbReference type="EMBL" id="ESQ38307.1"/>
    </source>
</evidence>
<dbReference type="Gene3D" id="1.50.10.130">
    <property type="entry name" value="Terpene synthase, N-terminal domain"/>
    <property type="match status" value="1"/>
</dbReference>
<dbReference type="InterPro" id="IPR008930">
    <property type="entry name" value="Terpenoid_cyclase/PrenylTrfase"/>
</dbReference>
<dbReference type="GO" id="GO:0000287">
    <property type="term" value="F:magnesium ion binding"/>
    <property type="evidence" value="ECO:0007669"/>
    <property type="project" value="InterPro"/>
</dbReference>
<organism evidence="8 9">
    <name type="scientific">Eutrema salsugineum</name>
    <name type="common">Saltwater cress</name>
    <name type="synonym">Sisymbrium salsugineum</name>
    <dbReference type="NCBI Taxonomy" id="72664"/>
    <lineage>
        <taxon>Eukaryota</taxon>
        <taxon>Viridiplantae</taxon>
        <taxon>Streptophyta</taxon>
        <taxon>Embryophyta</taxon>
        <taxon>Tracheophyta</taxon>
        <taxon>Spermatophyta</taxon>
        <taxon>Magnoliopsida</taxon>
        <taxon>eudicotyledons</taxon>
        <taxon>Gunneridae</taxon>
        <taxon>Pentapetalae</taxon>
        <taxon>rosids</taxon>
        <taxon>malvids</taxon>
        <taxon>Brassicales</taxon>
        <taxon>Brassicaceae</taxon>
        <taxon>Eutremeae</taxon>
        <taxon>Eutrema</taxon>
    </lineage>
</organism>
<dbReference type="InterPro" id="IPR001906">
    <property type="entry name" value="Terpene_synth_N"/>
</dbReference>
<dbReference type="Gramene" id="ESQ38307">
    <property type="protein sequence ID" value="ESQ38307"/>
    <property type="gene ID" value="EUTSA_v10028539mg"/>
</dbReference>
<evidence type="ECO:0000256" key="3">
    <source>
        <dbReference type="ARBA" id="ARBA00023211"/>
    </source>
</evidence>
<dbReference type="OMA" id="MIANEHD"/>
<keyword evidence="4" id="KW-0456">Lyase</keyword>
<dbReference type="InterPro" id="IPR005630">
    <property type="entry name" value="Terpene_synthase_metal-bd"/>
</dbReference>
<evidence type="ECO:0000313" key="9">
    <source>
        <dbReference type="Proteomes" id="UP000030689"/>
    </source>
</evidence>
<keyword evidence="3" id="KW-0464">Manganese</keyword>
<evidence type="ECO:0000259" key="6">
    <source>
        <dbReference type="Pfam" id="PF01397"/>
    </source>
</evidence>
<evidence type="ECO:0000256" key="5">
    <source>
        <dbReference type="ARBA" id="ARBA00038405"/>
    </source>
</evidence>
<name>V4L7I9_EUTSA</name>
<dbReference type="Gene3D" id="1.10.600.10">
    <property type="entry name" value="Farnesyl Diphosphate Synthase"/>
    <property type="match status" value="1"/>
</dbReference>
<evidence type="ECO:0000256" key="4">
    <source>
        <dbReference type="ARBA" id="ARBA00023239"/>
    </source>
</evidence>
<keyword evidence="2" id="KW-0460">Magnesium</keyword>
<dbReference type="SUPFAM" id="SSF48239">
    <property type="entry name" value="Terpenoid cyclases/Protein prenyltransferases"/>
    <property type="match status" value="1"/>
</dbReference>
<evidence type="ECO:0000256" key="2">
    <source>
        <dbReference type="ARBA" id="ARBA00022842"/>
    </source>
</evidence>
<feature type="domain" description="Terpene synthase metal-binding" evidence="7">
    <location>
        <begin position="305"/>
        <end position="530"/>
    </location>
</feature>
<keyword evidence="9" id="KW-1185">Reference proteome</keyword>
<dbReference type="Pfam" id="PF01397">
    <property type="entry name" value="Terpene_synth"/>
    <property type="match status" value="1"/>
</dbReference>
<dbReference type="Pfam" id="PF03936">
    <property type="entry name" value="Terpene_synth_C"/>
    <property type="match status" value="1"/>
</dbReference>
<feature type="domain" description="Terpene synthase N-terminal" evidence="6">
    <location>
        <begin position="70"/>
        <end position="248"/>
    </location>
</feature>
<dbReference type="PANTHER" id="PTHR31225:SF242">
    <property type="entry name" value="TERPENOID SYNTHASE 9"/>
    <property type="match status" value="1"/>
</dbReference>
<sequence>MEAITVSRPKLGSQLSLCFRTILFPVSKLPSFRQRSFKIAKSVKLKASTTMRDDNLESNRPFNKMPPSEWTHQFHSFPLEVSEMEALEREINALKPKVKNTFMSSQGSIDSMKKRILFIYLLVSLGLAYHFKDDIDETLKQSFENIDDMMVGEDDLYTVSIIFWVFRTYGHNLSSDLFKRFKMSNGKFKESLIGDAKGLSSLYEAAQLRTKTDYEMENALIFASCHLKSLAADRTCPSHISKRIQNALGLSQHWNMEILVAIEYISFYEQEEDHDQLLLKFAKINFNLLQLCYIQELKTVTKWYKDLDLASNLPPYFKDRIVENHFLVIGMYFEPQFSRKRIMLTKFFTVSLILDDTCDRYASLSEAECLANSLERWAPNDDMERQPDYLRFVFKFILDVFDDVKATKDEFKRLVRANVDLLKWARAGRIPSFEEYMKVGEVEIAVYSTMAALLMGMGHIANEEAYEWLKSRPQLVQSLCTKTRLLNDMTGFEDDISQGNVTTGVNCYMKQYGVTEKETIRKLREMVRYNDTVLNEEFLKNTHVLWAVSKIVINFTRVISVGVSLKSKLLESS</sequence>
<reference evidence="8 9" key="1">
    <citation type="journal article" date="2013" name="Front. Plant Sci.">
        <title>The Reference Genome of the Halophytic Plant Eutrema salsugineum.</title>
        <authorList>
            <person name="Yang R."/>
            <person name="Jarvis D.E."/>
            <person name="Chen H."/>
            <person name="Beilstein M.A."/>
            <person name="Grimwood J."/>
            <person name="Jenkins J."/>
            <person name="Shu S."/>
            <person name="Prochnik S."/>
            <person name="Xin M."/>
            <person name="Ma C."/>
            <person name="Schmutz J."/>
            <person name="Wing R.A."/>
            <person name="Mitchell-Olds T."/>
            <person name="Schumaker K.S."/>
            <person name="Wang X."/>
        </authorList>
    </citation>
    <scope>NUCLEOTIDE SEQUENCE [LARGE SCALE GENOMIC DNA]</scope>
</reference>
<proteinExistence type="inferred from homology"/>
<gene>
    <name evidence="8" type="ORF">EUTSA_v10028539mg</name>
</gene>
<accession>V4L7I9</accession>
<dbReference type="PANTHER" id="PTHR31225">
    <property type="entry name" value="OS04G0344100 PROTEIN-RELATED"/>
    <property type="match status" value="1"/>
</dbReference>
<dbReference type="CDD" id="cd00684">
    <property type="entry name" value="Terpene_cyclase_plant_C1"/>
    <property type="match status" value="1"/>
</dbReference>
<dbReference type="InterPro" id="IPR044814">
    <property type="entry name" value="Terpene_cyclase_plant_C1"/>
</dbReference>
<dbReference type="FunFam" id="1.50.10.130:FF:000001">
    <property type="entry name" value="Isoprene synthase, chloroplastic"/>
    <property type="match status" value="1"/>
</dbReference>
<dbReference type="Proteomes" id="UP000030689">
    <property type="component" value="Unassembled WGS sequence"/>
</dbReference>
<comment type="similarity">
    <text evidence="5">Belongs to the terpene synthase family. Tpsa subfamily.</text>
</comment>
<dbReference type="STRING" id="72664.V4L7I9"/>
<dbReference type="KEGG" id="eus:EUTSA_v10028539mg"/>
<dbReference type="InterPro" id="IPR036965">
    <property type="entry name" value="Terpene_synth_N_sf"/>
</dbReference>
<dbReference type="InterPro" id="IPR008949">
    <property type="entry name" value="Isoprenoid_synthase_dom_sf"/>
</dbReference>